<feature type="domain" description="SMC hinge" evidence="12">
    <location>
        <begin position="522"/>
        <end position="634"/>
    </location>
</feature>
<keyword evidence="5 10" id="KW-0175">Coiled coil</keyword>
<dbReference type="Gene3D" id="3.30.70.1620">
    <property type="match status" value="1"/>
</dbReference>
<feature type="coiled-coil region" evidence="10">
    <location>
        <begin position="694"/>
        <end position="766"/>
    </location>
</feature>
<comment type="caution">
    <text evidence="13">The sequence shown here is derived from an EMBL/GenBank/DDBJ whole genome shotgun (WGS) entry which is preliminary data.</text>
</comment>
<dbReference type="PIRSF" id="PIRSF005719">
    <property type="entry name" value="SMC"/>
    <property type="match status" value="1"/>
</dbReference>
<dbReference type="FunFam" id="3.40.50.300:FF:000424">
    <property type="entry name" value="Structural maintenance of chromosomes 3"/>
    <property type="match status" value="1"/>
</dbReference>
<evidence type="ECO:0000256" key="5">
    <source>
        <dbReference type="ARBA" id="ARBA00023054"/>
    </source>
</evidence>
<evidence type="ECO:0000256" key="11">
    <source>
        <dbReference type="SAM" id="MobiDB-lite"/>
    </source>
</evidence>
<keyword evidence="3" id="KW-0132">Cell division</keyword>
<feature type="coiled-coil region" evidence="10">
    <location>
        <begin position="186"/>
        <end position="220"/>
    </location>
</feature>
<dbReference type="InterPro" id="IPR036277">
    <property type="entry name" value="SMC_hinge_sf"/>
</dbReference>
<dbReference type="GO" id="GO:0051321">
    <property type="term" value="P:meiotic cell cycle"/>
    <property type="evidence" value="ECO:0007669"/>
    <property type="project" value="UniProtKB-KW"/>
</dbReference>
<evidence type="ECO:0000313" key="13">
    <source>
        <dbReference type="EMBL" id="KAB8360687.1"/>
    </source>
</evidence>
<evidence type="ECO:0000256" key="9">
    <source>
        <dbReference type="PIRNR" id="PIRNR005719"/>
    </source>
</evidence>
<keyword evidence="8" id="KW-0131">Cell cycle</keyword>
<name>A0A5N6KYW8_9ROSI</name>
<dbReference type="Pfam" id="PF02463">
    <property type="entry name" value="SMC_N"/>
    <property type="match status" value="1"/>
</dbReference>
<keyword evidence="6 9" id="KW-0539">Nucleus</keyword>
<dbReference type="GO" id="GO:0016887">
    <property type="term" value="F:ATP hydrolysis activity"/>
    <property type="evidence" value="ECO:0007669"/>
    <property type="project" value="InterPro"/>
</dbReference>
<evidence type="ECO:0000256" key="3">
    <source>
        <dbReference type="ARBA" id="ARBA00022618"/>
    </source>
</evidence>
<evidence type="ECO:0000256" key="1">
    <source>
        <dbReference type="ARBA" id="ARBA00004123"/>
    </source>
</evidence>
<gene>
    <name evidence="13" type="ORF">FH972_024423</name>
</gene>
<dbReference type="Gene3D" id="3.40.50.300">
    <property type="entry name" value="P-loop containing nucleotide triphosphate hydrolases"/>
    <property type="match status" value="2"/>
</dbReference>
<dbReference type="EMBL" id="VIBQ01000017">
    <property type="protein sequence ID" value="KAB8360687.1"/>
    <property type="molecule type" value="Genomic_DNA"/>
</dbReference>
<feature type="region of interest" description="Disordered" evidence="11">
    <location>
        <begin position="641"/>
        <end position="661"/>
    </location>
</feature>
<comment type="subcellular location">
    <subcellularLocation>
        <location evidence="1 9">Nucleus</location>
    </subcellularLocation>
</comment>
<dbReference type="FunFam" id="3.40.50.300:FF:000370">
    <property type="entry name" value="Structural maintenance of chromosomes 3"/>
    <property type="match status" value="1"/>
</dbReference>
<dbReference type="Pfam" id="PF06470">
    <property type="entry name" value="SMC_hinge"/>
    <property type="match status" value="1"/>
</dbReference>
<accession>A0A5N6KYW8</accession>
<evidence type="ECO:0000259" key="12">
    <source>
        <dbReference type="SMART" id="SM00968"/>
    </source>
</evidence>
<dbReference type="GO" id="GO:0005524">
    <property type="term" value="F:ATP binding"/>
    <property type="evidence" value="ECO:0007669"/>
    <property type="project" value="InterPro"/>
</dbReference>
<sequence length="1200" mass="136831">MYIKQIIIQGFKSYKDQTVIEPFSSKHNVIVGRNGSGKSNFFAAIRFVLSDAYTQMGREERQALLHEGSGSAVMSAYVEVIFDNSDDRFPTGNKELILRRTIGLKKDEYSLDRKNATKADVMNLLESAGFSRSNPYYIVPQGRVTGLTNMKDNERLTLLKEISGTHVYEGRRSESVRIMAETDAKRGKIDELLSIINERLDELEEEKDELKQFQEHDRERRCLEYTIYNQQHQKYTRALEQQDEMRTEGIDQTDENRDRFLQGEKTLASIDEEIKTLKQQTDLIKLDMKQYDDERRQAARQRAQIELDVKTMTDGQTGAQNARARFEGDLQEVTSAIQERESQLAQMTPEYDRLKQEESHLKSQVVEGEGTRSRLYAKQGRSAKYRNKAERDAYLQKEISEVNVALATRKAVAMQTAEEIAELENNLQQGEAELIEMRTRIDNRNESMSTVSADVQKAKEARDALQDQRKELWREEAKLDTFLANTRAELEKAERFLSHMMDRETARGLAAVRRYKKQHNMAGVYGTLADLLTVNDRFKTAVEVTAGNSLFHYVVDSDKTASKLVELLNKEKAGRVTFIPLNQLRSKTANIPQANDAIPLIAKLTFGERYKKAMEQVFGKTIICPNLAVASQYARSHGVTAITPDGDRSDKKGALTGGWHDPGRSRIDAVKAVYKWRTEHETRRGRGDAIKRELETKDQEITHAVSNLQKAEQRRQQAEASYGPLQQQIRNGATEIQRNQDALESKQRAKENIDSATQELEEQLTGFQTELSSDFKKVLTREEEQLLDQVIASLPALKKQHLQVSSTRADLEAQKSNFEVELRANLRPRLDELKAQDLDSGSTSMNSRLKERQKELKQASQTVEAIDVKLRESEGELEEATDSMSQLHERRARTQSEQVEIAKLIEKFQRRMEKSMSARSRLQEQVSEAQKNIRDLGALPEEAFTKYKKLAADKAEDRLKKVNTALKKYSHVNKKAFEQYSNFTRQRETLTKRREELDTSQASIRELIDNLDQRKDEAIERTFKQVSKGFAQVFEKLVPAGRGRLIIQRRSDRAAAGDDSDEDQQQQQQQSSVENYTGVGIAVSFNSKHDEQQRIQQLSGGQKSLCALALVFAIQQCDPAPFYLFDEIDANLDAQYRTAVAALLQQISQTGQFICTTFRPEMVLVAEKCYGVAYGNKTSSIDVVDRDDALKFIEGEIAGT</sequence>
<dbReference type="AlphaFoldDB" id="A0A5N6KYW8"/>
<dbReference type="OrthoDB" id="431497at2759"/>
<dbReference type="Proteomes" id="UP000327013">
    <property type="component" value="Unassembled WGS sequence"/>
</dbReference>
<feature type="region of interest" description="Disordered" evidence="11">
    <location>
        <begin position="873"/>
        <end position="894"/>
    </location>
</feature>
<proteinExistence type="inferred from homology"/>
<dbReference type="SUPFAM" id="SSF52540">
    <property type="entry name" value="P-loop containing nucleoside triphosphate hydrolases"/>
    <property type="match status" value="1"/>
</dbReference>
<dbReference type="Gene3D" id="1.20.1060.20">
    <property type="match status" value="1"/>
</dbReference>
<comment type="similarity">
    <text evidence="2">Belongs to the SMC family. SMC3 subfamily.</text>
</comment>
<keyword evidence="7" id="KW-0469">Meiosis</keyword>
<dbReference type="InterPro" id="IPR041741">
    <property type="entry name" value="SMC3_ABC_euk"/>
</dbReference>
<organism evidence="13 14">
    <name type="scientific">Carpinus fangiana</name>
    <dbReference type="NCBI Taxonomy" id="176857"/>
    <lineage>
        <taxon>Eukaryota</taxon>
        <taxon>Viridiplantae</taxon>
        <taxon>Streptophyta</taxon>
        <taxon>Embryophyta</taxon>
        <taxon>Tracheophyta</taxon>
        <taxon>Spermatophyta</taxon>
        <taxon>Magnoliopsida</taxon>
        <taxon>eudicotyledons</taxon>
        <taxon>Gunneridae</taxon>
        <taxon>Pentapetalae</taxon>
        <taxon>rosids</taxon>
        <taxon>fabids</taxon>
        <taxon>Fagales</taxon>
        <taxon>Betulaceae</taxon>
        <taxon>Carpinus</taxon>
    </lineage>
</organism>
<evidence type="ECO:0000256" key="8">
    <source>
        <dbReference type="ARBA" id="ARBA00023306"/>
    </source>
</evidence>
<dbReference type="CDD" id="cd03272">
    <property type="entry name" value="ABC_SMC3_euk"/>
    <property type="match status" value="1"/>
</dbReference>
<evidence type="ECO:0000313" key="14">
    <source>
        <dbReference type="Proteomes" id="UP000327013"/>
    </source>
</evidence>
<dbReference type="InterPro" id="IPR010935">
    <property type="entry name" value="SMC_hinge"/>
</dbReference>
<dbReference type="InterPro" id="IPR027417">
    <property type="entry name" value="P-loop_NTPase"/>
</dbReference>
<protein>
    <recommendedName>
        <fullName evidence="9">Structural maintenance of chromosomes protein</fullName>
    </recommendedName>
</protein>
<feature type="region of interest" description="Disordered" evidence="11">
    <location>
        <begin position="1051"/>
        <end position="1073"/>
    </location>
</feature>
<dbReference type="GO" id="GO:0051276">
    <property type="term" value="P:chromosome organization"/>
    <property type="evidence" value="ECO:0007669"/>
    <property type="project" value="InterPro"/>
</dbReference>
<dbReference type="InterPro" id="IPR003395">
    <property type="entry name" value="RecF/RecN/SMC_N"/>
</dbReference>
<dbReference type="GO" id="GO:0005694">
    <property type="term" value="C:chromosome"/>
    <property type="evidence" value="ECO:0007669"/>
    <property type="project" value="InterPro"/>
</dbReference>
<reference evidence="13 14" key="1">
    <citation type="submission" date="2019-06" db="EMBL/GenBank/DDBJ databases">
        <title>A chromosomal-level reference genome of Carpinus fangiana (Coryloideae, Betulaceae).</title>
        <authorList>
            <person name="Yang X."/>
            <person name="Wang Z."/>
            <person name="Zhang L."/>
            <person name="Hao G."/>
            <person name="Liu J."/>
            <person name="Yang Y."/>
        </authorList>
    </citation>
    <scope>NUCLEOTIDE SEQUENCE [LARGE SCALE GENOMIC DNA]</scope>
    <source>
        <strain evidence="13">Cfa_2016G</strain>
        <tissue evidence="13">Leaf</tissue>
    </source>
</reference>
<dbReference type="GO" id="GO:0005634">
    <property type="term" value="C:nucleus"/>
    <property type="evidence" value="ECO:0007669"/>
    <property type="project" value="UniProtKB-SubCell"/>
</dbReference>
<evidence type="ECO:0000256" key="2">
    <source>
        <dbReference type="ARBA" id="ARBA00005917"/>
    </source>
</evidence>
<dbReference type="SMART" id="SM00968">
    <property type="entry name" value="SMC_hinge"/>
    <property type="match status" value="1"/>
</dbReference>
<keyword evidence="14" id="KW-1185">Reference proteome</keyword>
<feature type="coiled-coil region" evidence="10">
    <location>
        <begin position="413"/>
        <end position="478"/>
    </location>
</feature>
<dbReference type="InterPro" id="IPR024704">
    <property type="entry name" value="SMC"/>
</dbReference>
<evidence type="ECO:0000256" key="7">
    <source>
        <dbReference type="ARBA" id="ARBA00023254"/>
    </source>
</evidence>
<dbReference type="PANTHER" id="PTHR43977">
    <property type="entry name" value="STRUCTURAL MAINTENANCE OF CHROMOSOMES PROTEIN 3"/>
    <property type="match status" value="1"/>
</dbReference>
<evidence type="ECO:0000256" key="10">
    <source>
        <dbReference type="SAM" id="Coils"/>
    </source>
</evidence>
<dbReference type="GO" id="GO:0051301">
    <property type="term" value="P:cell division"/>
    <property type="evidence" value="ECO:0007669"/>
    <property type="project" value="UniProtKB-KW"/>
</dbReference>
<evidence type="ECO:0000256" key="6">
    <source>
        <dbReference type="ARBA" id="ARBA00023242"/>
    </source>
</evidence>
<keyword evidence="4" id="KW-0498">Mitosis</keyword>
<evidence type="ECO:0000256" key="4">
    <source>
        <dbReference type="ARBA" id="ARBA00022776"/>
    </source>
</evidence>
<dbReference type="SUPFAM" id="SSF75553">
    <property type="entry name" value="Smc hinge domain"/>
    <property type="match status" value="1"/>
</dbReference>